<keyword evidence="3" id="KW-0249">Electron transport</keyword>
<evidence type="ECO:0000256" key="1">
    <source>
        <dbReference type="ARBA" id="ARBA00022448"/>
    </source>
</evidence>
<dbReference type="Gene3D" id="2.60.40.420">
    <property type="entry name" value="Cupredoxins - blue copper proteins"/>
    <property type="match status" value="1"/>
</dbReference>
<evidence type="ECO:0000313" key="7">
    <source>
        <dbReference type="Proteomes" id="UP001139521"/>
    </source>
</evidence>
<dbReference type="Pfam" id="PF00127">
    <property type="entry name" value="Copper-bind"/>
    <property type="match status" value="1"/>
</dbReference>
<dbReference type="InterPro" id="IPR050845">
    <property type="entry name" value="Cu-binding_ET"/>
</dbReference>
<sequence length="176" mass="19276">MKYCKRIFLGIIALAVMSCGEKKEEKEKITIGDNNSTSSAITTKAKASDEEKVVEVFISANDQMQFSKNEIKVEAGNVVRLTLKHTGEMNEKVMGHNFVLLTQGTDISAFGQKAMTAGAEKNYIPEDGKQVIAHTEIIGGGESTTIEFKAPKAGRYDFICSFPGHYAVMQGKFIVE</sequence>
<dbReference type="PANTHER" id="PTHR38439">
    <property type="entry name" value="AURACYANIN-B"/>
    <property type="match status" value="1"/>
</dbReference>
<evidence type="ECO:0000259" key="5">
    <source>
        <dbReference type="Pfam" id="PF00127"/>
    </source>
</evidence>
<dbReference type="CDD" id="cd13922">
    <property type="entry name" value="Azurin"/>
    <property type="match status" value="1"/>
</dbReference>
<dbReference type="PROSITE" id="PS00196">
    <property type="entry name" value="COPPER_BLUE"/>
    <property type="match status" value="1"/>
</dbReference>
<evidence type="ECO:0000256" key="3">
    <source>
        <dbReference type="ARBA" id="ARBA00022982"/>
    </source>
</evidence>
<dbReference type="InterPro" id="IPR008972">
    <property type="entry name" value="Cupredoxin"/>
</dbReference>
<dbReference type="GO" id="GO:0005507">
    <property type="term" value="F:copper ion binding"/>
    <property type="evidence" value="ECO:0007669"/>
    <property type="project" value="InterPro"/>
</dbReference>
<dbReference type="RefSeq" id="WP_249600000.1">
    <property type="nucleotide sequence ID" value="NZ_JAKHSK010000002.1"/>
</dbReference>
<keyword evidence="4" id="KW-0186">Copper</keyword>
<proteinExistence type="predicted"/>
<feature type="domain" description="Blue (type 1) copper" evidence="5">
    <location>
        <begin position="58"/>
        <end position="176"/>
    </location>
</feature>
<dbReference type="PANTHER" id="PTHR38439:SF2">
    <property type="entry name" value="OUTER MEMBRANE PROTEIN H.8"/>
    <property type="match status" value="1"/>
</dbReference>
<reference evidence="6" key="1">
    <citation type="submission" date="2022-01" db="EMBL/GenBank/DDBJ databases">
        <title>Genome sequencing of Zunongwangia sp. M21534 genome.</title>
        <authorList>
            <person name="Chen Y."/>
            <person name="Dong C."/>
            <person name="Shao Z."/>
        </authorList>
    </citation>
    <scope>NUCLEOTIDE SEQUENCE</scope>
    <source>
        <strain evidence="6">MCCC M21534</strain>
    </source>
</reference>
<gene>
    <name evidence="6" type="primary">azu</name>
    <name evidence="6" type="ORF">L1967_01785</name>
</gene>
<dbReference type="PROSITE" id="PS51257">
    <property type="entry name" value="PROKAR_LIPOPROTEIN"/>
    <property type="match status" value="1"/>
</dbReference>
<name>A0A9X1ZN10_9FLAO</name>
<evidence type="ECO:0000256" key="4">
    <source>
        <dbReference type="ARBA" id="ARBA00023008"/>
    </source>
</evidence>
<organism evidence="6 7">
    <name type="scientific">Zunongwangia pacifica</name>
    <dbReference type="NCBI Taxonomy" id="2911062"/>
    <lineage>
        <taxon>Bacteria</taxon>
        <taxon>Pseudomonadati</taxon>
        <taxon>Bacteroidota</taxon>
        <taxon>Flavobacteriia</taxon>
        <taxon>Flavobacteriales</taxon>
        <taxon>Flavobacteriaceae</taxon>
        <taxon>Zunongwangia</taxon>
    </lineage>
</organism>
<dbReference type="InterPro" id="IPR028871">
    <property type="entry name" value="BlueCu_1_BS"/>
</dbReference>
<accession>A0A9X1ZN10</accession>
<keyword evidence="7" id="KW-1185">Reference proteome</keyword>
<keyword evidence="2" id="KW-0479">Metal-binding</keyword>
<dbReference type="NCBIfam" id="TIGR02695">
    <property type="entry name" value="azurin"/>
    <property type="match status" value="1"/>
</dbReference>
<dbReference type="InterPro" id="IPR014068">
    <property type="entry name" value="Azurin"/>
</dbReference>
<dbReference type="InterPro" id="IPR000923">
    <property type="entry name" value="BlueCu_1"/>
</dbReference>
<comment type="caution">
    <text evidence="6">The sequence shown here is derived from an EMBL/GenBank/DDBJ whole genome shotgun (WGS) entry which is preliminary data.</text>
</comment>
<dbReference type="Proteomes" id="UP001139521">
    <property type="component" value="Unassembled WGS sequence"/>
</dbReference>
<dbReference type="GO" id="GO:0009055">
    <property type="term" value="F:electron transfer activity"/>
    <property type="evidence" value="ECO:0007669"/>
    <property type="project" value="InterPro"/>
</dbReference>
<dbReference type="AlphaFoldDB" id="A0A9X1ZN10"/>
<dbReference type="EMBL" id="JAKHSK010000002">
    <property type="protein sequence ID" value="MCL6217011.1"/>
    <property type="molecule type" value="Genomic_DNA"/>
</dbReference>
<keyword evidence="1" id="KW-0813">Transport</keyword>
<protein>
    <submittedName>
        <fullName evidence="6">Azurin</fullName>
    </submittedName>
</protein>
<evidence type="ECO:0000313" key="6">
    <source>
        <dbReference type="EMBL" id="MCL6217011.1"/>
    </source>
</evidence>
<evidence type="ECO:0000256" key="2">
    <source>
        <dbReference type="ARBA" id="ARBA00022723"/>
    </source>
</evidence>
<dbReference type="SUPFAM" id="SSF49503">
    <property type="entry name" value="Cupredoxins"/>
    <property type="match status" value="1"/>
</dbReference>